<keyword evidence="12" id="KW-1015">Disulfide bond</keyword>
<evidence type="ECO:0000256" key="8">
    <source>
        <dbReference type="ARBA" id="ARBA00022777"/>
    </source>
</evidence>
<dbReference type="InterPro" id="IPR000719">
    <property type="entry name" value="Prot_kinase_dom"/>
</dbReference>
<keyword evidence="5 15" id="KW-0812">Transmembrane</keyword>
<dbReference type="FunFam" id="3.30.200.20:FF:000039">
    <property type="entry name" value="receptor-like protein kinase FERONIA"/>
    <property type="match status" value="1"/>
</dbReference>
<evidence type="ECO:0000256" key="13">
    <source>
        <dbReference type="PROSITE-ProRule" id="PRU10141"/>
    </source>
</evidence>
<dbReference type="GO" id="GO:0004674">
    <property type="term" value="F:protein serine/threonine kinase activity"/>
    <property type="evidence" value="ECO:0007669"/>
    <property type="project" value="UniProtKB-KW"/>
</dbReference>
<evidence type="ECO:0000256" key="14">
    <source>
        <dbReference type="RuleBase" id="RU000304"/>
    </source>
</evidence>
<dbReference type="SMART" id="SM00220">
    <property type="entry name" value="S_TKc"/>
    <property type="match status" value="1"/>
</dbReference>
<proteinExistence type="inferred from homology"/>
<dbReference type="InterPro" id="IPR008271">
    <property type="entry name" value="Ser/Thr_kinase_AS"/>
</dbReference>
<dbReference type="InterPro" id="IPR045272">
    <property type="entry name" value="ANXUR1/2-like"/>
</dbReference>
<dbReference type="InterPro" id="IPR017441">
    <property type="entry name" value="Protein_kinase_ATP_BS"/>
</dbReference>
<dbReference type="Gene3D" id="1.10.510.10">
    <property type="entry name" value="Transferase(Phosphotransferase) domain 1"/>
    <property type="match status" value="1"/>
</dbReference>
<dbReference type="SUPFAM" id="SSF56112">
    <property type="entry name" value="Protein kinase-like (PK-like)"/>
    <property type="match status" value="1"/>
</dbReference>
<gene>
    <name evidence="17" type="ORF">LSAT_V11C200070740</name>
</gene>
<dbReference type="Gene3D" id="3.30.200.20">
    <property type="entry name" value="Phosphorylase Kinase, domain 1"/>
    <property type="match status" value="1"/>
</dbReference>
<keyword evidence="18" id="KW-1185">Reference proteome</keyword>
<evidence type="ECO:0000256" key="3">
    <source>
        <dbReference type="ARBA" id="ARBA00022527"/>
    </source>
</evidence>
<dbReference type="Pfam" id="PF00069">
    <property type="entry name" value="Pkinase"/>
    <property type="match status" value="1"/>
</dbReference>
<dbReference type="PROSITE" id="PS50011">
    <property type="entry name" value="PROTEIN_KINASE_DOM"/>
    <property type="match status" value="1"/>
</dbReference>
<reference evidence="17 18" key="1">
    <citation type="journal article" date="2017" name="Nat. Commun.">
        <title>Genome assembly with in vitro proximity ligation data and whole-genome triplication in lettuce.</title>
        <authorList>
            <person name="Reyes-Chin-Wo S."/>
            <person name="Wang Z."/>
            <person name="Yang X."/>
            <person name="Kozik A."/>
            <person name="Arikit S."/>
            <person name="Song C."/>
            <person name="Xia L."/>
            <person name="Froenicke L."/>
            <person name="Lavelle D.O."/>
            <person name="Truco M.J."/>
            <person name="Xia R."/>
            <person name="Zhu S."/>
            <person name="Xu C."/>
            <person name="Xu H."/>
            <person name="Xu X."/>
            <person name="Cox K."/>
            <person name="Korf I."/>
            <person name="Meyers B.C."/>
            <person name="Michelmore R.W."/>
        </authorList>
    </citation>
    <scope>NUCLEOTIDE SEQUENCE [LARGE SCALE GENOMIC DNA]</scope>
    <source>
        <strain evidence="18">cv. Salinas</strain>
        <tissue evidence="17">Seedlings</tissue>
    </source>
</reference>
<keyword evidence="9 13" id="KW-0067">ATP-binding</keyword>
<keyword evidence="3 14" id="KW-0723">Serine/threonine-protein kinase</keyword>
<keyword evidence="8" id="KW-0418">Kinase</keyword>
<keyword evidence="2" id="KW-1003">Cell membrane</keyword>
<evidence type="ECO:0000313" key="17">
    <source>
        <dbReference type="EMBL" id="KAJ0222916.1"/>
    </source>
</evidence>
<evidence type="ECO:0000256" key="12">
    <source>
        <dbReference type="ARBA" id="ARBA00023157"/>
    </source>
</evidence>
<keyword evidence="11 15" id="KW-0472">Membrane</keyword>
<evidence type="ECO:0000256" key="10">
    <source>
        <dbReference type="ARBA" id="ARBA00022989"/>
    </source>
</evidence>
<keyword evidence="10 15" id="KW-1133">Transmembrane helix</keyword>
<keyword evidence="4" id="KW-0808">Transferase</keyword>
<evidence type="ECO:0000256" key="1">
    <source>
        <dbReference type="ARBA" id="ARBA00004162"/>
    </source>
</evidence>
<dbReference type="GO" id="GO:0005524">
    <property type="term" value="F:ATP binding"/>
    <property type="evidence" value="ECO:0007669"/>
    <property type="project" value="UniProtKB-UniRule"/>
</dbReference>
<evidence type="ECO:0000256" key="4">
    <source>
        <dbReference type="ARBA" id="ARBA00022679"/>
    </source>
</evidence>
<evidence type="ECO:0000256" key="9">
    <source>
        <dbReference type="ARBA" id="ARBA00022840"/>
    </source>
</evidence>
<dbReference type="PROSITE" id="PS00108">
    <property type="entry name" value="PROTEIN_KINASE_ST"/>
    <property type="match status" value="1"/>
</dbReference>
<evidence type="ECO:0000256" key="2">
    <source>
        <dbReference type="ARBA" id="ARBA00022475"/>
    </source>
</evidence>
<comment type="subcellular location">
    <subcellularLocation>
        <location evidence="1">Cell membrane</location>
        <topology evidence="1">Single-pass membrane protein</topology>
    </subcellularLocation>
</comment>
<evidence type="ECO:0000256" key="15">
    <source>
        <dbReference type="SAM" id="Phobius"/>
    </source>
</evidence>
<evidence type="ECO:0000256" key="6">
    <source>
        <dbReference type="ARBA" id="ARBA00022729"/>
    </source>
</evidence>
<dbReference type="InterPro" id="IPR011009">
    <property type="entry name" value="Kinase-like_dom_sf"/>
</dbReference>
<dbReference type="AlphaFoldDB" id="A0A9R1WCX2"/>
<protein>
    <recommendedName>
        <fullName evidence="16">Protein kinase domain-containing protein</fullName>
    </recommendedName>
</protein>
<dbReference type="EMBL" id="NBSK02000002">
    <property type="protein sequence ID" value="KAJ0222916.1"/>
    <property type="molecule type" value="Genomic_DNA"/>
</dbReference>
<dbReference type="GO" id="GO:0004714">
    <property type="term" value="F:transmembrane receptor protein tyrosine kinase activity"/>
    <property type="evidence" value="ECO:0007669"/>
    <property type="project" value="InterPro"/>
</dbReference>
<evidence type="ECO:0000259" key="16">
    <source>
        <dbReference type="PROSITE" id="PS50011"/>
    </source>
</evidence>
<sequence>MSLIREWQHLCVPFRDIEIATRNFKTIIGKGGYGDVYKGELLLSGKLTSVAVKRLPKTNHSGQGLKEFLTEIQLLSRYEHPNLVSLLGYCEEHDEKILIYEYAEHGSLDCYLSMSNTRFPVPWKQRINICIDAARGLDYLHNHVAENHRVIHRDIKSSNILLDHNWKAMISDLGLSKIGRANENESYLITNLAGTHGYCDPAYINTGILTKESDVYSFGVVLFEVLCGRPVFMNVNNERRFLTELVKTCYKKGNFNDIIDLDLKKQMDSDSLNMVSKIAYQCLEDDRKQRPSMGLVVEKLEKALELQELSETWAPNVPAIHKRKLQILSKLAKTSAENAETCLSSMACVLILIFLLIMDRKQLVITRILLILLTLCTFVFTHTPFSSLATKSDFGHER</sequence>
<name>A0A9R1WCX2_LACSA</name>
<feature type="domain" description="Protein kinase" evidence="16">
    <location>
        <begin position="22"/>
        <end position="304"/>
    </location>
</feature>
<feature type="binding site" evidence="13">
    <location>
        <position position="53"/>
    </location>
    <ligand>
        <name>ATP</name>
        <dbReference type="ChEBI" id="CHEBI:30616"/>
    </ligand>
</feature>
<dbReference type="PROSITE" id="PS00107">
    <property type="entry name" value="PROTEIN_KINASE_ATP"/>
    <property type="match status" value="1"/>
</dbReference>
<feature type="transmembrane region" description="Helical" evidence="15">
    <location>
        <begin position="338"/>
        <end position="357"/>
    </location>
</feature>
<organism evidence="17 18">
    <name type="scientific">Lactuca sativa</name>
    <name type="common">Garden lettuce</name>
    <dbReference type="NCBI Taxonomy" id="4236"/>
    <lineage>
        <taxon>Eukaryota</taxon>
        <taxon>Viridiplantae</taxon>
        <taxon>Streptophyta</taxon>
        <taxon>Embryophyta</taxon>
        <taxon>Tracheophyta</taxon>
        <taxon>Spermatophyta</taxon>
        <taxon>Magnoliopsida</taxon>
        <taxon>eudicotyledons</taxon>
        <taxon>Gunneridae</taxon>
        <taxon>Pentapetalae</taxon>
        <taxon>asterids</taxon>
        <taxon>campanulids</taxon>
        <taxon>Asterales</taxon>
        <taxon>Asteraceae</taxon>
        <taxon>Cichorioideae</taxon>
        <taxon>Cichorieae</taxon>
        <taxon>Lactucinae</taxon>
        <taxon>Lactuca</taxon>
    </lineage>
</organism>
<dbReference type="GO" id="GO:0005886">
    <property type="term" value="C:plasma membrane"/>
    <property type="evidence" value="ECO:0000318"/>
    <property type="project" value="GO_Central"/>
</dbReference>
<dbReference type="GO" id="GO:0051707">
    <property type="term" value="P:response to other organism"/>
    <property type="evidence" value="ECO:0007669"/>
    <property type="project" value="UniProtKB-ARBA"/>
</dbReference>
<dbReference type="Proteomes" id="UP000235145">
    <property type="component" value="Unassembled WGS sequence"/>
</dbReference>
<dbReference type="PANTHER" id="PTHR27003:SF475">
    <property type="entry name" value="PROTEIN KINASE DOMAIN-CONTAINING PROTEIN"/>
    <property type="match status" value="1"/>
</dbReference>
<evidence type="ECO:0000313" key="18">
    <source>
        <dbReference type="Proteomes" id="UP000235145"/>
    </source>
</evidence>
<evidence type="ECO:0000256" key="11">
    <source>
        <dbReference type="ARBA" id="ARBA00023136"/>
    </source>
</evidence>
<keyword evidence="6" id="KW-0732">Signal</keyword>
<evidence type="ECO:0000256" key="7">
    <source>
        <dbReference type="ARBA" id="ARBA00022741"/>
    </source>
</evidence>
<comment type="similarity">
    <text evidence="14">Belongs to the protein kinase superfamily.</text>
</comment>
<evidence type="ECO:0000256" key="5">
    <source>
        <dbReference type="ARBA" id="ARBA00022692"/>
    </source>
</evidence>
<accession>A0A9R1WCX2</accession>
<dbReference type="FunFam" id="1.10.510.10:FF:000468">
    <property type="entry name" value="PTI1-like tyrosine-protein kinase 3"/>
    <property type="match status" value="1"/>
</dbReference>
<feature type="transmembrane region" description="Helical" evidence="15">
    <location>
        <begin position="364"/>
        <end position="385"/>
    </location>
</feature>
<dbReference type="GO" id="GO:0004672">
    <property type="term" value="F:protein kinase activity"/>
    <property type="evidence" value="ECO:0000318"/>
    <property type="project" value="GO_Central"/>
</dbReference>
<dbReference type="PANTHER" id="PTHR27003">
    <property type="entry name" value="OS07G0166700 PROTEIN"/>
    <property type="match status" value="1"/>
</dbReference>
<keyword evidence="7 13" id="KW-0547">Nucleotide-binding</keyword>
<comment type="caution">
    <text evidence="17">The sequence shown here is derived from an EMBL/GenBank/DDBJ whole genome shotgun (WGS) entry which is preliminary data.</text>
</comment>